<dbReference type="PANTHER" id="PTHR46743">
    <property type="entry name" value="TEICHOIC ACIDS EXPORT ATP-BINDING PROTEIN TAGH"/>
    <property type="match status" value="1"/>
</dbReference>
<dbReference type="Pfam" id="PF00005">
    <property type="entry name" value="ABC_tran"/>
    <property type="match status" value="1"/>
</dbReference>
<organism evidence="6 7">
    <name type="scientific">Phenylobacterium parvum</name>
    <dbReference type="NCBI Taxonomy" id="2201350"/>
    <lineage>
        <taxon>Bacteria</taxon>
        <taxon>Pseudomonadati</taxon>
        <taxon>Pseudomonadota</taxon>
        <taxon>Alphaproteobacteria</taxon>
        <taxon>Caulobacterales</taxon>
        <taxon>Caulobacteraceae</taxon>
        <taxon>Phenylobacterium</taxon>
    </lineage>
</organism>
<keyword evidence="4 6" id="KW-0067">ATP-binding</keyword>
<keyword evidence="2" id="KW-0813">Transport</keyword>
<dbReference type="GO" id="GO:0016887">
    <property type="term" value="F:ATP hydrolysis activity"/>
    <property type="evidence" value="ECO:0007669"/>
    <property type="project" value="InterPro"/>
</dbReference>
<reference evidence="7" key="1">
    <citation type="submission" date="2018-05" db="EMBL/GenBank/DDBJ databases">
        <title>Genome sequencing of Phenylobacterium sp. HYN0004.</title>
        <authorList>
            <person name="Yi H."/>
            <person name="Baek C."/>
        </authorList>
    </citation>
    <scope>NUCLEOTIDE SEQUENCE [LARGE SCALE GENOMIC DNA]</scope>
    <source>
        <strain evidence="7">HYN0004</strain>
    </source>
</reference>
<dbReference type="InterPro" id="IPR015860">
    <property type="entry name" value="ABC_transpr_TagH-like"/>
</dbReference>
<evidence type="ECO:0000313" key="7">
    <source>
        <dbReference type="Proteomes" id="UP000247763"/>
    </source>
</evidence>
<dbReference type="Proteomes" id="UP000247763">
    <property type="component" value="Chromosome"/>
</dbReference>
<dbReference type="InterPro" id="IPR050683">
    <property type="entry name" value="Bact_Polysacc_Export_ATP-bd"/>
</dbReference>
<dbReference type="KEGG" id="phb:HYN04_10700"/>
<dbReference type="PROSITE" id="PS50893">
    <property type="entry name" value="ABC_TRANSPORTER_2"/>
    <property type="match status" value="1"/>
</dbReference>
<comment type="similarity">
    <text evidence="1">Belongs to the ABC transporter superfamily.</text>
</comment>
<gene>
    <name evidence="6" type="ORF">HYN04_10700</name>
</gene>
<dbReference type="SUPFAM" id="SSF52540">
    <property type="entry name" value="P-loop containing nucleoside triphosphate hydrolases"/>
    <property type="match status" value="1"/>
</dbReference>
<dbReference type="PROSITE" id="PS00211">
    <property type="entry name" value="ABC_TRANSPORTER_1"/>
    <property type="match status" value="1"/>
</dbReference>
<dbReference type="GO" id="GO:0016020">
    <property type="term" value="C:membrane"/>
    <property type="evidence" value="ECO:0007669"/>
    <property type="project" value="InterPro"/>
</dbReference>
<dbReference type="CDD" id="cd03220">
    <property type="entry name" value="ABC_KpsT_Wzt"/>
    <property type="match status" value="1"/>
</dbReference>
<dbReference type="EMBL" id="CP029479">
    <property type="protein sequence ID" value="AWM78184.1"/>
    <property type="molecule type" value="Genomic_DNA"/>
</dbReference>
<protein>
    <submittedName>
        <fullName evidence="6">Sugar ABC transporter ATP-binding protein</fullName>
    </submittedName>
</protein>
<dbReference type="InterPro" id="IPR003439">
    <property type="entry name" value="ABC_transporter-like_ATP-bd"/>
</dbReference>
<name>A0A2Z3I3U8_9CAUL</name>
<dbReference type="GO" id="GO:0005524">
    <property type="term" value="F:ATP binding"/>
    <property type="evidence" value="ECO:0007669"/>
    <property type="project" value="UniProtKB-KW"/>
</dbReference>
<keyword evidence="3" id="KW-0547">Nucleotide-binding</keyword>
<evidence type="ECO:0000313" key="6">
    <source>
        <dbReference type="EMBL" id="AWM78184.1"/>
    </source>
</evidence>
<dbReference type="GO" id="GO:0140359">
    <property type="term" value="F:ABC-type transporter activity"/>
    <property type="evidence" value="ECO:0007669"/>
    <property type="project" value="InterPro"/>
</dbReference>
<dbReference type="Gene3D" id="3.40.50.300">
    <property type="entry name" value="P-loop containing nucleotide triphosphate hydrolases"/>
    <property type="match status" value="1"/>
</dbReference>
<dbReference type="AlphaFoldDB" id="A0A2Z3I3U8"/>
<keyword evidence="7" id="KW-1185">Reference proteome</keyword>
<evidence type="ECO:0000256" key="1">
    <source>
        <dbReference type="ARBA" id="ARBA00005417"/>
    </source>
</evidence>
<evidence type="ECO:0000256" key="2">
    <source>
        <dbReference type="ARBA" id="ARBA00022448"/>
    </source>
</evidence>
<proteinExistence type="inferred from homology"/>
<accession>A0A2Z3I3U8</accession>
<dbReference type="InterPro" id="IPR003593">
    <property type="entry name" value="AAA+_ATPase"/>
</dbReference>
<dbReference type="InterPro" id="IPR027417">
    <property type="entry name" value="P-loop_NTPase"/>
</dbReference>
<dbReference type="OrthoDB" id="9778870at2"/>
<evidence type="ECO:0000259" key="5">
    <source>
        <dbReference type="PROSITE" id="PS50893"/>
    </source>
</evidence>
<evidence type="ECO:0000256" key="3">
    <source>
        <dbReference type="ARBA" id="ARBA00022741"/>
    </source>
</evidence>
<dbReference type="RefSeq" id="WP_110450750.1">
    <property type="nucleotide sequence ID" value="NZ_CP029479.1"/>
</dbReference>
<evidence type="ECO:0000256" key="4">
    <source>
        <dbReference type="ARBA" id="ARBA00022840"/>
    </source>
</evidence>
<dbReference type="PANTHER" id="PTHR46743:SF2">
    <property type="entry name" value="TEICHOIC ACIDS EXPORT ATP-BINDING PROTEIN TAGH"/>
    <property type="match status" value="1"/>
</dbReference>
<sequence>MSRSAKPPTAPPRPDQAFISVRGLTLRFPVYGYDAKSLKKHLARVAVGGRLDQARHGSTTVTAVTGLDLELRAGDRLGLIGHNGSGKTTLLRALSGAYEPDEGQIEVRGKIAPLLDLSLGIDPTATGLENIRLRGRIAGLSARQVEDKLEEIAAFTGLGPFLAMPLKTYSAGMQARLAFAVATAVEADVLLMDEWIAVGDADFQKIAHQRLLGLVERAGILVLASHDLDLIRLYCNKVMRMDAGVGSEVVSIKALDELLARPSVR</sequence>
<dbReference type="InterPro" id="IPR017871">
    <property type="entry name" value="ABC_transporter-like_CS"/>
</dbReference>
<dbReference type="SMART" id="SM00382">
    <property type="entry name" value="AAA"/>
    <property type="match status" value="1"/>
</dbReference>
<feature type="domain" description="ABC transporter" evidence="5">
    <location>
        <begin position="49"/>
        <end position="262"/>
    </location>
</feature>